<dbReference type="SUPFAM" id="SSF46785">
    <property type="entry name" value="Winged helix' DNA-binding domain"/>
    <property type="match status" value="1"/>
</dbReference>
<evidence type="ECO:0000256" key="2">
    <source>
        <dbReference type="ARBA" id="ARBA00023015"/>
    </source>
</evidence>
<dbReference type="Gene3D" id="3.40.50.1360">
    <property type="match status" value="1"/>
</dbReference>
<keyword evidence="3" id="KW-0238">DNA-binding</keyword>
<dbReference type="InterPro" id="IPR000835">
    <property type="entry name" value="HTH_MarR-typ"/>
</dbReference>
<feature type="domain" description="HTH marR-type" evidence="6">
    <location>
        <begin position="22"/>
        <end position="58"/>
    </location>
</feature>
<comment type="similarity">
    <text evidence="1">Belongs to the SorC transcriptional regulatory family.</text>
</comment>
<comment type="caution">
    <text evidence="7">The sequence shown here is derived from an EMBL/GenBank/DDBJ whole genome shotgun (WGS) entry which is preliminary data.</text>
</comment>
<dbReference type="EMBL" id="FQYL01000012">
    <property type="protein sequence ID" value="SHJ14429.1"/>
    <property type="molecule type" value="Genomic_DNA"/>
</dbReference>
<evidence type="ECO:0000256" key="3">
    <source>
        <dbReference type="ARBA" id="ARBA00023125"/>
    </source>
</evidence>
<dbReference type="Pfam" id="PF12802">
    <property type="entry name" value="MarR_2"/>
    <property type="match status" value="1"/>
</dbReference>
<dbReference type="InterPro" id="IPR007324">
    <property type="entry name" value="Sugar-bd_dom_put"/>
</dbReference>
<dbReference type="Proteomes" id="UP000184390">
    <property type="component" value="Unassembled WGS sequence"/>
</dbReference>
<accession>A0ABY1IGM7</accession>
<evidence type="ECO:0000259" key="6">
    <source>
        <dbReference type="Pfam" id="PF12802"/>
    </source>
</evidence>
<organism evidence="7 8">
    <name type="scientific">Actinomyces denticolens</name>
    <dbReference type="NCBI Taxonomy" id="52767"/>
    <lineage>
        <taxon>Bacteria</taxon>
        <taxon>Bacillati</taxon>
        <taxon>Actinomycetota</taxon>
        <taxon>Actinomycetes</taxon>
        <taxon>Actinomycetales</taxon>
        <taxon>Actinomycetaceae</taxon>
        <taxon>Actinomyces</taxon>
    </lineage>
</organism>
<evidence type="ECO:0000259" key="5">
    <source>
        <dbReference type="Pfam" id="PF04198"/>
    </source>
</evidence>
<dbReference type="InterPro" id="IPR036390">
    <property type="entry name" value="WH_DNA-bd_sf"/>
</dbReference>
<keyword evidence="2" id="KW-0805">Transcription regulation</keyword>
<dbReference type="InterPro" id="IPR051054">
    <property type="entry name" value="SorC_transcr_regulators"/>
</dbReference>
<dbReference type="Pfam" id="PF04198">
    <property type="entry name" value="Sugar-bind"/>
    <property type="match status" value="1"/>
</dbReference>
<evidence type="ECO:0000256" key="1">
    <source>
        <dbReference type="ARBA" id="ARBA00010466"/>
    </source>
</evidence>
<dbReference type="PANTHER" id="PTHR34294:SF1">
    <property type="entry name" value="TRANSCRIPTIONAL REGULATOR LSRR"/>
    <property type="match status" value="1"/>
</dbReference>
<protein>
    <submittedName>
        <fullName evidence="7">Deoxyribonucleoside regulator</fullName>
    </submittedName>
</protein>
<keyword evidence="8" id="KW-1185">Reference proteome</keyword>
<gene>
    <name evidence="7" type="ORF">SAMN05216246_11261</name>
</gene>
<feature type="domain" description="Sugar-binding" evidence="5">
    <location>
        <begin position="68"/>
        <end position="315"/>
    </location>
</feature>
<dbReference type="InterPro" id="IPR036388">
    <property type="entry name" value="WH-like_DNA-bd_sf"/>
</dbReference>
<dbReference type="PANTHER" id="PTHR34294">
    <property type="entry name" value="TRANSCRIPTIONAL REGULATOR-RELATED"/>
    <property type="match status" value="1"/>
</dbReference>
<proteinExistence type="inferred from homology"/>
<dbReference type="InterPro" id="IPR037171">
    <property type="entry name" value="NagB/RpiA_transferase-like"/>
</dbReference>
<dbReference type="SUPFAM" id="SSF100950">
    <property type="entry name" value="NagB/RpiA/CoA transferase-like"/>
    <property type="match status" value="1"/>
</dbReference>
<name>A0ABY1IGM7_9ACTO</name>
<sequence length="324" mass="35593">MEHDDPGLTPKDAQSLDAAKLYYSGLAQREVAERLHVSRSTVSKLLAHAERRGFVRIEVYDPRERDPRLLDTLIERFGLLDVRLVSPAGPGPALLRHALGREGAALLADLVRDGDRIATIGSRTIAELARHLPTATHYDLDLVQMARALIRPDQSSYEDIGVHRLSQALGARLHILGAPLIVPTVRERNAIHRDPDVRRALDLARSARIGILTVGGTQAWSQCLSHDQLAAAERRILSERAVGDLGSRFIDVEGRICAPDLNNRMVGLSLPEIRRLEQRVIIAGGADKAAALRAALRRGYANRLITDVATARRIIAIDDDRLAA</sequence>
<dbReference type="RefSeq" id="WP_073453919.1">
    <property type="nucleotide sequence ID" value="NZ_FQYL01000012.1"/>
</dbReference>
<reference evidence="7 8" key="1">
    <citation type="submission" date="2016-11" db="EMBL/GenBank/DDBJ databases">
        <authorList>
            <person name="Varghese N."/>
            <person name="Submissions S."/>
        </authorList>
    </citation>
    <scope>NUCLEOTIDE SEQUENCE [LARGE SCALE GENOMIC DNA]</scope>
    <source>
        <strain evidence="7 8">PA</strain>
    </source>
</reference>
<dbReference type="Gene3D" id="1.10.10.10">
    <property type="entry name" value="Winged helix-like DNA-binding domain superfamily/Winged helix DNA-binding domain"/>
    <property type="match status" value="1"/>
</dbReference>
<evidence type="ECO:0000313" key="8">
    <source>
        <dbReference type="Proteomes" id="UP000184390"/>
    </source>
</evidence>
<evidence type="ECO:0000256" key="4">
    <source>
        <dbReference type="ARBA" id="ARBA00023163"/>
    </source>
</evidence>
<keyword evidence="4" id="KW-0804">Transcription</keyword>
<evidence type="ECO:0000313" key="7">
    <source>
        <dbReference type="EMBL" id="SHJ14429.1"/>
    </source>
</evidence>